<sequence>MPIAGLVHSHRWPNIVLDNNRRGHKPTSSGEALLWSSGTPLSDSEDYLPKTDIAISGLSRLSYYISFLLIRIKKHATRFPRN</sequence>
<organism evidence="1">
    <name type="scientific">Drosophila melanogaster</name>
    <name type="common">Fruit fly</name>
    <dbReference type="NCBI Taxonomy" id="7227"/>
    <lineage>
        <taxon>Eukaryota</taxon>
        <taxon>Metazoa</taxon>
        <taxon>Ecdysozoa</taxon>
        <taxon>Arthropoda</taxon>
        <taxon>Hexapoda</taxon>
        <taxon>Insecta</taxon>
        <taxon>Pterygota</taxon>
        <taxon>Neoptera</taxon>
        <taxon>Endopterygota</taxon>
        <taxon>Diptera</taxon>
        <taxon>Brachycera</taxon>
        <taxon>Muscomorpha</taxon>
        <taxon>Ephydroidea</taxon>
        <taxon>Drosophilidae</taxon>
        <taxon>Drosophila</taxon>
        <taxon>Sophophora</taxon>
    </lineage>
</organism>
<dbReference type="AlphaFoldDB" id="Q4V5J1"/>
<proteinExistence type="evidence at transcript level"/>
<protein>
    <submittedName>
        <fullName evidence="1">IP07088p</fullName>
    </submittedName>
</protein>
<accession>Q4V5J1</accession>
<reference evidence="1" key="1">
    <citation type="submission" date="2005-05" db="EMBL/GenBank/DDBJ databases">
        <authorList>
            <person name="Stapleton M."/>
            <person name="Carlson J."/>
            <person name="Chavez C."/>
            <person name="Frise E."/>
            <person name="George R."/>
            <person name="Pacleb J."/>
            <person name="Park S."/>
            <person name="Wan K."/>
            <person name="Yu C."/>
            <person name="Celniker S."/>
        </authorList>
    </citation>
    <scope>NUCLEOTIDE SEQUENCE</scope>
</reference>
<dbReference type="EMBL" id="BT022665">
    <property type="protein sequence ID" value="AAY55081.1"/>
    <property type="molecule type" value="mRNA"/>
</dbReference>
<name>Q4V5J1_DROME</name>
<evidence type="ECO:0000313" key="1">
    <source>
        <dbReference type="EMBL" id="AAY55081.1"/>
    </source>
</evidence>